<dbReference type="InterPro" id="IPR026507">
    <property type="entry name" value="PIRC1/2"/>
</dbReference>
<dbReference type="PANTHER" id="PTHR20899">
    <property type="entry name" value="PIERCE HOMOLOG"/>
    <property type="match status" value="1"/>
</dbReference>
<comment type="subcellular location">
    <subcellularLocation>
        <location evidence="1">Cell projection</location>
        <location evidence="1">Cilium</location>
    </subcellularLocation>
    <subcellularLocation>
        <location evidence="2">Cytoplasm</location>
        <location evidence="2">Cytoskeleton</location>
    </subcellularLocation>
</comment>
<evidence type="ECO:0000256" key="7">
    <source>
        <dbReference type="SAM" id="MobiDB-lite"/>
    </source>
</evidence>
<evidence type="ECO:0000256" key="4">
    <source>
        <dbReference type="ARBA" id="ARBA00023212"/>
    </source>
</evidence>
<evidence type="ECO:0000256" key="3">
    <source>
        <dbReference type="ARBA" id="ARBA00022490"/>
    </source>
</evidence>
<evidence type="ECO:0000256" key="2">
    <source>
        <dbReference type="ARBA" id="ARBA00004245"/>
    </source>
</evidence>
<evidence type="ECO:0000256" key="1">
    <source>
        <dbReference type="ARBA" id="ARBA00004138"/>
    </source>
</evidence>
<keyword evidence="5" id="KW-0966">Cell projection</keyword>
<protein>
    <submittedName>
        <fullName evidence="8">Uncharacterized protein</fullName>
    </submittedName>
</protein>
<evidence type="ECO:0000256" key="6">
    <source>
        <dbReference type="ARBA" id="ARBA00038014"/>
    </source>
</evidence>
<dbReference type="PANTHER" id="PTHR20899:SF1">
    <property type="entry name" value="PIERCER OF MICROTUBULE WALL 1 PROTEIN"/>
    <property type="match status" value="1"/>
</dbReference>
<gene>
    <name evidence="8" type="ORF">KUTeg_021074</name>
</gene>
<comment type="caution">
    <text evidence="8">The sequence shown here is derived from an EMBL/GenBank/DDBJ whole genome shotgun (WGS) entry which is preliminary data.</text>
</comment>
<comment type="similarity">
    <text evidence="6">Belongs to the PIERCE1 family.</text>
</comment>
<evidence type="ECO:0000256" key="5">
    <source>
        <dbReference type="ARBA" id="ARBA00023273"/>
    </source>
</evidence>
<proteinExistence type="inferred from homology"/>
<keyword evidence="9" id="KW-1185">Reference proteome</keyword>
<dbReference type="Pfam" id="PF14892">
    <property type="entry name" value="PIRC1_2"/>
    <property type="match status" value="1"/>
</dbReference>
<accession>A0ABQ9EDV7</accession>
<keyword evidence="4" id="KW-0206">Cytoskeleton</keyword>
<evidence type="ECO:0000313" key="9">
    <source>
        <dbReference type="Proteomes" id="UP001217089"/>
    </source>
</evidence>
<keyword evidence="3" id="KW-0963">Cytoplasm</keyword>
<dbReference type="Proteomes" id="UP001217089">
    <property type="component" value="Unassembled WGS sequence"/>
</dbReference>
<evidence type="ECO:0000313" key="8">
    <source>
        <dbReference type="EMBL" id="KAJ8302087.1"/>
    </source>
</evidence>
<dbReference type="EMBL" id="JARBDR010000918">
    <property type="protein sequence ID" value="KAJ8302087.1"/>
    <property type="molecule type" value="Genomic_DNA"/>
</dbReference>
<feature type="region of interest" description="Disordered" evidence="7">
    <location>
        <begin position="1"/>
        <end position="31"/>
    </location>
</feature>
<sequence>MEQVEVAGNQQEQPQQPELGPGGVPVGATTDQYYRTQNIPNRFNNPEWFQGYSTKKEHPMYRTSSSEYGSRIPTVHTMPITFNARSQKFSEVSRS</sequence>
<name>A0ABQ9EDV7_TEGGR</name>
<feature type="compositionally biased region" description="Low complexity" evidence="7">
    <location>
        <begin position="1"/>
        <end position="19"/>
    </location>
</feature>
<reference evidence="8 9" key="1">
    <citation type="submission" date="2022-12" db="EMBL/GenBank/DDBJ databases">
        <title>Chromosome-level genome of Tegillarca granosa.</title>
        <authorList>
            <person name="Kim J."/>
        </authorList>
    </citation>
    <scope>NUCLEOTIDE SEQUENCE [LARGE SCALE GENOMIC DNA]</scope>
    <source>
        <strain evidence="8">Teg-2019</strain>
        <tissue evidence="8">Adductor muscle</tissue>
    </source>
</reference>
<organism evidence="8 9">
    <name type="scientific">Tegillarca granosa</name>
    <name type="common">Malaysian cockle</name>
    <name type="synonym">Anadara granosa</name>
    <dbReference type="NCBI Taxonomy" id="220873"/>
    <lineage>
        <taxon>Eukaryota</taxon>
        <taxon>Metazoa</taxon>
        <taxon>Spiralia</taxon>
        <taxon>Lophotrochozoa</taxon>
        <taxon>Mollusca</taxon>
        <taxon>Bivalvia</taxon>
        <taxon>Autobranchia</taxon>
        <taxon>Pteriomorphia</taxon>
        <taxon>Arcoida</taxon>
        <taxon>Arcoidea</taxon>
        <taxon>Arcidae</taxon>
        <taxon>Tegillarca</taxon>
    </lineage>
</organism>